<dbReference type="PANTHER" id="PTHR24305">
    <property type="entry name" value="CYTOCHROME P450"/>
    <property type="match status" value="1"/>
</dbReference>
<sequence length="126" mass="14189">MTLGLADGLLGWCAVALCLIWLVPTYIIYQRYLHPLAKFPGEFAASITDFKKASYFWSLSIDKKILSLHEKYGPVVRIAPNELSFWDPEALSAIFKSGGRAMVKSSFFDGFTTFDPNLFGNRNEEV</sequence>
<accession>A0A9P8HQS0</accession>
<dbReference type="InterPro" id="IPR036396">
    <property type="entry name" value="Cyt_P450_sf"/>
</dbReference>
<keyword evidence="4" id="KW-0812">Transmembrane</keyword>
<dbReference type="SUPFAM" id="SSF48264">
    <property type="entry name" value="Cytochrome P450"/>
    <property type="match status" value="1"/>
</dbReference>
<proteinExistence type="predicted"/>
<name>A0A9P8HQS0_9HYPO</name>
<dbReference type="Proteomes" id="UP000826573">
    <property type="component" value="Unassembled WGS sequence"/>
</dbReference>
<keyword evidence="4" id="KW-0472">Membrane</keyword>
<reference evidence="5 6" key="1">
    <citation type="submission" date="2021-08" db="EMBL/GenBank/DDBJ databases">
        <title>The highly contiguous genome resource for Trichoderma semiorbis FJ059, a fungal antagonistic to plant pathogens.</title>
        <authorList>
            <person name="Liu T."/>
        </authorList>
    </citation>
    <scope>NUCLEOTIDE SEQUENCE [LARGE SCALE GENOMIC DNA]</scope>
    <source>
        <strain evidence="5 6">FJ059</strain>
    </source>
</reference>
<comment type="caution">
    <text evidence="5">The sequence shown here is derived from an EMBL/GenBank/DDBJ whole genome shotgun (WGS) entry which is preliminary data.</text>
</comment>
<keyword evidence="3" id="KW-0408">Iron</keyword>
<protein>
    <recommendedName>
        <fullName evidence="7">Cytochrome P450</fullName>
    </recommendedName>
</protein>
<organism evidence="5 6">
    <name type="scientific">Trichoderma semiorbis</name>
    <dbReference type="NCBI Taxonomy" id="1491008"/>
    <lineage>
        <taxon>Eukaryota</taxon>
        <taxon>Fungi</taxon>
        <taxon>Dikarya</taxon>
        <taxon>Ascomycota</taxon>
        <taxon>Pezizomycotina</taxon>
        <taxon>Sordariomycetes</taxon>
        <taxon>Hypocreomycetidae</taxon>
        <taxon>Hypocreales</taxon>
        <taxon>Hypocreaceae</taxon>
        <taxon>Trichoderma</taxon>
    </lineage>
</organism>
<evidence type="ECO:0000256" key="4">
    <source>
        <dbReference type="SAM" id="Phobius"/>
    </source>
</evidence>
<dbReference type="PANTHER" id="PTHR24305:SF103">
    <property type="entry name" value="P450, PUTATIVE (EUROFUNG)-RELATED"/>
    <property type="match status" value="1"/>
</dbReference>
<evidence type="ECO:0000313" key="5">
    <source>
        <dbReference type="EMBL" id="KAH0527011.1"/>
    </source>
</evidence>
<feature type="non-terminal residue" evidence="5">
    <location>
        <position position="126"/>
    </location>
</feature>
<dbReference type="GO" id="GO:0020037">
    <property type="term" value="F:heme binding"/>
    <property type="evidence" value="ECO:0007669"/>
    <property type="project" value="InterPro"/>
</dbReference>
<dbReference type="GO" id="GO:0016705">
    <property type="term" value="F:oxidoreductase activity, acting on paired donors, with incorporation or reduction of molecular oxygen"/>
    <property type="evidence" value="ECO:0007669"/>
    <property type="project" value="InterPro"/>
</dbReference>
<evidence type="ECO:0000256" key="3">
    <source>
        <dbReference type="ARBA" id="ARBA00023004"/>
    </source>
</evidence>
<keyword evidence="4" id="KW-1133">Transmembrane helix</keyword>
<dbReference type="GO" id="GO:0005506">
    <property type="term" value="F:iron ion binding"/>
    <property type="evidence" value="ECO:0007669"/>
    <property type="project" value="InterPro"/>
</dbReference>
<keyword evidence="2" id="KW-0479">Metal-binding</keyword>
<dbReference type="AlphaFoldDB" id="A0A9P8HQS0"/>
<dbReference type="EMBL" id="JAIMJC010000003">
    <property type="protein sequence ID" value="KAH0527011.1"/>
    <property type="molecule type" value="Genomic_DNA"/>
</dbReference>
<evidence type="ECO:0000313" key="6">
    <source>
        <dbReference type="Proteomes" id="UP000826573"/>
    </source>
</evidence>
<evidence type="ECO:0000256" key="2">
    <source>
        <dbReference type="ARBA" id="ARBA00022723"/>
    </source>
</evidence>
<dbReference type="GO" id="GO:0004497">
    <property type="term" value="F:monooxygenase activity"/>
    <property type="evidence" value="ECO:0007669"/>
    <property type="project" value="InterPro"/>
</dbReference>
<evidence type="ECO:0008006" key="7">
    <source>
        <dbReference type="Google" id="ProtNLM"/>
    </source>
</evidence>
<feature type="transmembrane region" description="Helical" evidence="4">
    <location>
        <begin position="6"/>
        <end position="29"/>
    </location>
</feature>
<keyword evidence="6" id="KW-1185">Reference proteome</keyword>
<gene>
    <name evidence="5" type="ORF">TsFJ059_002055</name>
</gene>
<dbReference type="InterPro" id="IPR050121">
    <property type="entry name" value="Cytochrome_P450_monoxygenase"/>
</dbReference>
<keyword evidence="1" id="KW-0349">Heme</keyword>
<evidence type="ECO:0000256" key="1">
    <source>
        <dbReference type="ARBA" id="ARBA00022617"/>
    </source>
</evidence>
<dbReference type="Gene3D" id="1.10.630.10">
    <property type="entry name" value="Cytochrome P450"/>
    <property type="match status" value="1"/>
</dbReference>